<keyword evidence="3" id="KW-1185">Reference proteome</keyword>
<organism evidence="2 3">
    <name type="scientific">Taenia crassiceps</name>
    <dbReference type="NCBI Taxonomy" id="6207"/>
    <lineage>
        <taxon>Eukaryota</taxon>
        <taxon>Metazoa</taxon>
        <taxon>Spiralia</taxon>
        <taxon>Lophotrochozoa</taxon>
        <taxon>Platyhelminthes</taxon>
        <taxon>Cestoda</taxon>
        <taxon>Eucestoda</taxon>
        <taxon>Cyclophyllidea</taxon>
        <taxon>Taeniidae</taxon>
        <taxon>Taenia</taxon>
    </lineage>
</organism>
<protein>
    <submittedName>
        <fullName evidence="2">Immunoglobulin-binding protein 1</fullName>
    </submittedName>
</protein>
<dbReference type="Gene3D" id="1.25.40.540">
    <property type="entry name" value="TAP42-like family"/>
    <property type="match status" value="1"/>
</dbReference>
<evidence type="ECO:0000313" key="2">
    <source>
        <dbReference type="EMBL" id="KAL5107101.1"/>
    </source>
</evidence>
<comment type="caution">
    <text evidence="2">The sequence shown here is derived from an EMBL/GenBank/DDBJ whole genome shotgun (WGS) entry which is preliminary data.</text>
</comment>
<evidence type="ECO:0000313" key="3">
    <source>
        <dbReference type="Proteomes" id="UP001651158"/>
    </source>
</evidence>
<feature type="compositionally biased region" description="Low complexity" evidence="1">
    <location>
        <begin position="298"/>
        <end position="309"/>
    </location>
</feature>
<feature type="region of interest" description="Disordered" evidence="1">
    <location>
        <begin position="127"/>
        <end position="147"/>
    </location>
</feature>
<accession>A0ABR4QBK2</accession>
<sequence length="349" mass="39716">MQSESTLPSLFEDILRSYIKIKNFETVSTDGKFQALIHKCCAICQEAIQMINQLELFSKNESLEDLSTQSIRYLTLPAFLAFFNGQKSDREERLTALKLAQTYYDEFMDLVECYSIPDLPKRLTAHDSSGENANLKSNSSAVRRDPNAVREEKIRAYKAKKALEQRLEKFLSFDSAHTDDEVLRDESVAFVQYWAYTAVEELRLIDEEVAILSRFPEPQRSSSSPPPNPISRQPPLLITREKIRAAVFGAGYPSLPTMTLDEFVELQVQQGLMPPPQSLKGNKVNSTESTRRLVNPSETAEAQQEAETQAAREDALEDAHSEEQRKKARNFDEFKDEHRRGSGNRANRA</sequence>
<feature type="region of interest" description="Disordered" evidence="1">
    <location>
        <begin position="273"/>
        <end position="349"/>
    </location>
</feature>
<gene>
    <name evidence="2" type="ORF">TcWFU_009006</name>
</gene>
<dbReference type="Proteomes" id="UP001651158">
    <property type="component" value="Unassembled WGS sequence"/>
</dbReference>
<reference evidence="2 3" key="1">
    <citation type="journal article" date="2022" name="Front. Cell. Infect. Microbiol.">
        <title>The Genomes of Two Strains of Taenia crassiceps the Animal Model for the Study of Human Cysticercosis.</title>
        <authorList>
            <person name="Bobes R.J."/>
            <person name="Estrada K."/>
            <person name="Rios-Valencia D.G."/>
            <person name="Calderon-Gallegos A."/>
            <person name="de la Torre P."/>
            <person name="Carrero J.C."/>
            <person name="Sanchez-Flores A."/>
            <person name="Laclette J.P."/>
        </authorList>
    </citation>
    <scope>NUCLEOTIDE SEQUENCE [LARGE SCALE GENOMIC DNA]</scope>
    <source>
        <strain evidence="2">WFUcys</strain>
    </source>
</reference>
<dbReference type="Pfam" id="PF04177">
    <property type="entry name" value="TAP42"/>
    <property type="match status" value="1"/>
</dbReference>
<feature type="compositionally biased region" description="Basic and acidic residues" evidence="1">
    <location>
        <begin position="310"/>
        <end position="340"/>
    </location>
</feature>
<dbReference type="InterPro" id="IPR007304">
    <property type="entry name" value="TAP46-like"/>
</dbReference>
<dbReference type="EMBL" id="JAKROA010000005">
    <property type="protein sequence ID" value="KAL5107101.1"/>
    <property type="molecule type" value="Genomic_DNA"/>
</dbReference>
<evidence type="ECO:0000256" key="1">
    <source>
        <dbReference type="SAM" id="MobiDB-lite"/>
    </source>
</evidence>
<feature type="compositionally biased region" description="Polar residues" evidence="1">
    <location>
        <begin position="130"/>
        <end position="141"/>
    </location>
</feature>
<dbReference type="PANTHER" id="PTHR10933">
    <property type="entry name" value="IMMUNOGLOBULIN-BINDING PROTEIN 1"/>
    <property type="match status" value="1"/>
</dbReference>
<proteinExistence type="predicted"/>
<dbReference type="PANTHER" id="PTHR10933:SF9">
    <property type="entry name" value="IMMUNOGLOBULIN-BINDING PROTEIN 1"/>
    <property type="match status" value="1"/>
</dbReference>
<name>A0ABR4QBK2_9CEST</name>
<dbReference type="InterPro" id="IPR038511">
    <property type="entry name" value="TAP42/TAP46-like_sf"/>
</dbReference>
<feature type="compositionally biased region" description="Polar residues" evidence="1">
    <location>
        <begin position="279"/>
        <end position="288"/>
    </location>
</feature>